<dbReference type="Pfam" id="PF18962">
    <property type="entry name" value="Por_Secre_tail"/>
    <property type="match status" value="1"/>
</dbReference>
<feature type="domain" description="Secretion system C-terminal sorting" evidence="2">
    <location>
        <begin position="450"/>
        <end position="518"/>
    </location>
</feature>
<dbReference type="SUPFAM" id="SSF51445">
    <property type="entry name" value="(Trans)glycosidases"/>
    <property type="match status" value="1"/>
</dbReference>
<organism evidence="3 4">
    <name type="scientific">Aquimarina addita</name>
    <dbReference type="NCBI Taxonomy" id="870485"/>
    <lineage>
        <taxon>Bacteria</taxon>
        <taxon>Pseudomonadati</taxon>
        <taxon>Bacteroidota</taxon>
        <taxon>Flavobacteriia</taxon>
        <taxon>Flavobacteriales</taxon>
        <taxon>Flavobacteriaceae</taxon>
        <taxon>Aquimarina</taxon>
    </lineage>
</organism>
<dbReference type="InterPro" id="IPR026444">
    <property type="entry name" value="Secre_tail"/>
</dbReference>
<dbReference type="Proteomes" id="UP001500459">
    <property type="component" value="Unassembled WGS sequence"/>
</dbReference>
<reference evidence="4" key="1">
    <citation type="journal article" date="2019" name="Int. J. Syst. Evol. Microbiol.">
        <title>The Global Catalogue of Microorganisms (GCM) 10K type strain sequencing project: providing services to taxonomists for standard genome sequencing and annotation.</title>
        <authorList>
            <consortium name="The Broad Institute Genomics Platform"/>
            <consortium name="The Broad Institute Genome Sequencing Center for Infectious Disease"/>
            <person name="Wu L."/>
            <person name="Ma J."/>
        </authorList>
    </citation>
    <scope>NUCLEOTIDE SEQUENCE [LARGE SCALE GENOMIC DNA]</scope>
    <source>
        <strain evidence="4">JCM 17106</strain>
    </source>
</reference>
<evidence type="ECO:0000313" key="3">
    <source>
        <dbReference type="EMBL" id="GAA4110375.1"/>
    </source>
</evidence>
<name>A0ABP7XC15_9FLAO</name>
<dbReference type="RefSeq" id="WP_344924886.1">
    <property type="nucleotide sequence ID" value="NZ_BAABCW010000002.1"/>
</dbReference>
<evidence type="ECO:0000313" key="4">
    <source>
        <dbReference type="Proteomes" id="UP001500459"/>
    </source>
</evidence>
<keyword evidence="1" id="KW-0732">Signal</keyword>
<gene>
    <name evidence="3" type="ORF">GCM10022393_07390</name>
</gene>
<dbReference type="Gene3D" id="3.20.20.80">
    <property type="entry name" value="Glycosidases"/>
    <property type="match status" value="1"/>
</dbReference>
<evidence type="ECO:0000256" key="1">
    <source>
        <dbReference type="ARBA" id="ARBA00022729"/>
    </source>
</evidence>
<dbReference type="InterPro" id="IPR017853">
    <property type="entry name" value="GH"/>
</dbReference>
<dbReference type="EMBL" id="BAABCW010000002">
    <property type="protein sequence ID" value="GAA4110375.1"/>
    <property type="molecule type" value="Genomic_DNA"/>
</dbReference>
<keyword evidence="4" id="KW-1185">Reference proteome</keyword>
<protein>
    <submittedName>
        <fullName evidence="3">DUF4832 domain-containing protein</fullName>
    </submittedName>
</protein>
<comment type="caution">
    <text evidence="3">The sequence shown here is derived from an EMBL/GenBank/DDBJ whole genome shotgun (WGS) entry which is preliminary data.</text>
</comment>
<sequence>MNQHLIFLILSLKKTLLFTIILISCTLSAQTFRNLGLHTQVDHVQPMTGIVFWTDNGSDLNTLGDKVQLTFSYLVYADIVSQENVYDWSVVDDLLEDAANQGRQVILRFRYTYPGETTPSVPQYIRNRGDYTDQIMNVEGSSTYIPDWSNQELQDFTMEFFTNFANRYDTDERVAFLQIGFGSYSEYHLYDGPFQFGQTFPTKAYQTTFLQHVDAVFNETQWAISIDAADGSHTPISSNNTLKNLNYGLFDDSFLHEEHSENDNEYNRASWLLFGENRANTNVAGGELNYYSNYDQEHVLDTPNGPWGTSFEELAALYDISYMIGNDQLNYQSSARIEEAGMNIGYHYEVTQFRTNGTITEVTITNTGLAPIYYDAYPTVAGIRSTESLKGLTSGQSRSFTINTNAESESLTITSDRLVTGQEIQFDADLDESILSVTEVFVDDTSVISYPNPFKDELTITLKNTTPVQVSIFNILGSSIFQQEVITDDYTIDTSRFKTGIYILKTESAHNSSIQTIIKQ</sequence>
<dbReference type="NCBIfam" id="TIGR04183">
    <property type="entry name" value="Por_Secre_tail"/>
    <property type="match status" value="1"/>
</dbReference>
<evidence type="ECO:0000259" key="2">
    <source>
        <dbReference type="Pfam" id="PF18962"/>
    </source>
</evidence>
<proteinExistence type="predicted"/>
<accession>A0ABP7XC15</accession>